<evidence type="ECO:0000256" key="1">
    <source>
        <dbReference type="SAM" id="SignalP"/>
    </source>
</evidence>
<organism evidence="2 3">
    <name type="scientific">Candidatus Litorirhabdus singularis</name>
    <dbReference type="NCBI Taxonomy" id="2518993"/>
    <lineage>
        <taxon>Bacteria</taxon>
        <taxon>Pseudomonadati</taxon>
        <taxon>Pseudomonadota</taxon>
        <taxon>Gammaproteobacteria</taxon>
        <taxon>Cellvibrionales</taxon>
        <taxon>Halieaceae</taxon>
        <taxon>Candidatus Litorirhabdus</taxon>
    </lineage>
</organism>
<evidence type="ECO:0000313" key="2">
    <source>
        <dbReference type="EMBL" id="MCX2980877.1"/>
    </source>
</evidence>
<sequence length="381" mass="40714">MRIRRIGKSHGFGWFRNRENTRPMRVVALLSKTLLFCFACSLAANSWPAPSLQDVLDSANGAKNAAVNAKNAANEAKTASQVASTAATTAKQQVDRLTAEGGILDYVTQVNALRDELGPETFETVQNLAKDQLGAFTVLSDYQQTLADTPEMDLIGLLDKIEAVIGATKFFVPNIELPDTTLPRTLITSGPPQLISLAAKAMYASGGEEMAQMLSDTIAPLSDLATALAADNALIQGEQLSTLAAGPSSGRTPLQGATNCQVWDERRRALKAAAVTLQSTSIGLQATAPVVAAFFKIIKTETGAKVWGWVGGDIAIKVHVIPETVGKAGQVIGKIADAGFARLRHCELLYRQEEVFQQQAVLLEEICSLSRYRSAACQALK</sequence>
<feature type="chain" id="PRO_5045996660" evidence="1">
    <location>
        <begin position="44"/>
        <end position="381"/>
    </location>
</feature>
<evidence type="ECO:0000313" key="3">
    <source>
        <dbReference type="Proteomes" id="UP001143362"/>
    </source>
</evidence>
<dbReference type="RefSeq" id="WP_279244858.1">
    <property type="nucleotide sequence ID" value="NZ_SHNN01000001.1"/>
</dbReference>
<feature type="signal peptide" evidence="1">
    <location>
        <begin position="1"/>
        <end position="43"/>
    </location>
</feature>
<dbReference type="EMBL" id="SHNN01000001">
    <property type="protein sequence ID" value="MCX2980877.1"/>
    <property type="molecule type" value="Genomic_DNA"/>
</dbReference>
<proteinExistence type="predicted"/>
<keyword evidence="3" id="KW-1185">Reference proteome</keyword>
<gene>
    <name evidence="2" type="ORF">EYC98_08360</name>
</gene>
<comment type="caution">
    <text evidence="2">The sequence shown here is derived from an EMBL/GenBank/DDBJ whole genome shotgun (WGS) entry which is preliminary data.</text>
</comment>
<accession>A0ABT3TEY9</accession>
<protein>
    <submittedName>
        <fullName evidence="2">Uncharacterized protein</fullName>
    </submittedName>
</protein>
<name>A0ABT3TEY9_9GAMM</name>
<reference evidence="2" key="1">
    <citation type="submission" date="2019-02" db="EMBL/GenBank/DDBJ databases">
        <authorList>
            <person name="Li S.-H."/>
        </authorList>
    </citation>
    <scope>NUCLEOTIDE SEQUENCE</scope>
    <source>
        <strain evidence="2">IMCC14734</strain>
    </source>
</reference>
<dbReference type="Proteomes" id="UP001143362">
    <property type="component" value="Unassembled WGS sequence"/>
</dbReference>
<keyword evidence="1" id="KW-0732">Signal</keyword>